<comment type="catalytic activity">
    <reaction evidence="1">
        <text>(4aS,6R)-4a-hydroxy-L-erythro-5,6,7,8-tetrahydrobiopterin = (6R)-L-erythro-6,7-dihydrobiopterin + H2O</text>
        <dbReference type="Rhea" id="RHEA:11920"/>
        <dbReference type="ChEBI" id="CHEBI:15377"/>
        <dbReference type="ChEBI" id="CHEBI:15642"/>
        <dbReference type="ChEBI" id="CHEBI:43120"/>
        <dbReference type="EC" id="4.2.1.96"/>
    </reaction>
</comment>
<proteinExistence type="inferred from homology"/>
<dbReference type="Proteomes" id="UP000239649">
    <property type="component" value="Unassembled WGS sequence"/>
</dbReference>
<reference evidence="6 7" key="1">
    <citation type="journal article" date="2018" name="Plant J.">
        <title>Genome sequences of Chlorella sorokiniana UTEX 1602 and Micractinium conductrix SAG 241.80: implications to maltose excretion by a green alga.</title>
        <authorList>
            <person name="Arriola M.B."/>
            <person name="Velmurugan N."/>
            <person name="Zhang Y."/>
            <person name="Plunkett M.H."/>
            <person name="Hondzo H."/>
            <person name="Barney B.M."/>
        </authorList>
    </citation>
    <scope>NUCLEOTIDE SEQUENCE [LARGE SCALE GENOMIC DNA]</scope>
    <source>
        <strain evidence="6 7">SAG 241.80</strain>
    </source>
</reference>
<dbReference type="Pfam" id="PF01329">
    <property type="entry name" value="Pterin_4a"/>
    <property type="match status" value="1"/>
</dbReference>
<keyword evidence="4" id="KW-0456">Lyase</keyword>
<organism evidence="6 7">
    <name type="scientific">Micractinium conductrix</name>
    <dbReference type="NCBI Taxonomy" id="554055"/>
    <lineage>
        <taxon>Eukaryota</taxon>
        <taxon>Viridiplantae</taxon>
        <taxon>Chlorophyta</taxon>
        <taxon>core chlorophytes</taxon>
        <taxon>Trebouxiophyceae</taxon>
        <taxon>Chlorellales</taxon>
        <taxon>Chlorellaceae</taxon>
        <taxon>Chlorella clade</taxon>
        <taxon>Micractinium</taxon>
    </lineage>
</organism>
<evidence type="ECO:0000256" key="4">
    <source>
        <dbReference type="ARBA" id="ARBA00023239"/>
    </source>
</evidence>
<dbReference type="PANTHER" id="PTHR12599:SF0">
    <property type="entry name" value="PTERIN-4-ALPHA-CARBINOLAMINE DEHYDRATASE"/>
    <property type="match status" value="1"/>
</dbReference>
<sequence>MYLQQLEAGWHLQYDDARRLRLRRSWVAPSGDAALALCQRICAAAAALGLCPQLRLTGGHRVTVDLSTPALGLTELDLLLAARLDRLPKTALLSPAPLAA</sequence>
<dbReference type="InterPro" id="IPR036428">
    <property type="entry name" value="PCD_sf"/>
</dbReference>
<dbReference type="InterPro" id="IPR001533">
    <property type="entry name" value="Pterin_deHydtase"/>
</dbReference>
<evidence type="ECO:0000256" key="5">
    <source>
        <dbReference type="ARBA" id="ARBA00030497"/>
    </source>
</evidence>
<dbReference type="AlphaFoldDB" id="A0A2P6VJ29"/>
<gene>
    <name evidence="6" type="ORF">C2E20_2680</name>
</gene>
<name>A0A2P6VJ29_9CHLO</name>
<dbReference type="STRING" id="554055.A0A2P6VJ29"/>
<dbReference type="PANTHER" id="PTHR12599">
    <property type="entry name" value="PTERIN-4-ALPHA-CARBINOLAMINE DEHYDRATASE"/>
    <property type="match status" value="1"/>
</dbReference>
<comment type="caution">
    <text evidence="6">The sequence shown here is derived from an EMBL/GenBank/DDBJ whole genome shotgun (WGS) entry which is preliminary data.</text>
</comment>
<dbReference type="GO" id="GO:0006729">
    <property type="term" value="P:tetrahydrobiopterin biosynthetic process"/>
    <property type="evidence" value="ECO:0007669"/>
    <property type="project" value="InterPro"/>
</dbReference>
<evidence type="ECO:0000313" key="6">
    <source>
        <dbReference type="EMBL" id="PSC74113.1"/>
    </source>
</evidence>
<dbReference type="Gene3D" id="3.30.1360.20">
    <property type="entry name" value="Transcriptional coactivator/pterin dehydratase"/>
    <property type="match status" value="1"/>
</dbReference>
<protein>
    <recommendedName>
        <fullName evidence="3">4a-hydroxytetrahydrobiopterin dehydratase</fullName>
        <ecNumber evidence="3">4.2.1.96</ecNumber>
    </recommendedName>
    <alternativeName>
        <fullName evidence="5">4-alpha-hydroxy-tetrahydropterin dehydratase</fullName>
    </alternativeName>
</protein>
<evidence type="ECO:0000256" key="3">
    <source>
        <dbReference type="ARBA" id="ARBA00013252"/>
    </source>
</evidence>
<evidence type="ECO:0000256" key="2">
    <source>
        <dbReference type="ARBA" id="ARBA00006472"/>
    </source>
</evidence>
<comment type="similarity">
    <text evidence="2">Belongs to the pterin-4-alpha-carbinolamine dehydratase family.</text>
</comment>
<dbReference type="EC" id="4.2.1.96" evidence="3"/>
<evidence type="ECO:0000256" key="1">
    <source>
        <dbReference type="ARBA" id="ARBA00001554"/>
    </source>
</evidence>
<accession>A0A2P6VJ29</accession>
<dbReference type="SUPFAM" id="SSF55248">
    <property type="entry name" value="PCD-like"/>
    <property type="match status" value="1"/>
</dbReference>
<dbReference type="EMBL" id="LHPF02000005">
    <property type="protein sequence ID" value="PSC74113.1"/>
    <property type="molecule type" value="Genomic_DNA"/>
</dbReference>
<keyword evidence="7" id="KW-1185">Reference proteome</keyword>
<evidence type="ECO:0000313" key="7">
    <source>
        <dbReference type="Proteomes" id="UP000239649"/>
    </source>
</evidence>
<dbReference type="GO" id="GO:0008124">
    <property type="term" value="F:4-alpha-hydroxytetrahydrobiopterin dehydratase activity"/>
    <property type="evidence" value="ECO:0007669"/>
    <property type="project" value="UniProtKB-EC"/>
</dbReference>